<dbReference type="PIRSF" id="PIRSF006305">
    <property type="entry name" value="Maf"/>
    <property type="match status" value="1"/>
</dbReference>
<reference evidence="6" key="1">
    <citation type="journal article" date="2019" name="Int. J. Syst. Evol. Microbiol.">
        <title>The Global Catalogue of Microorganisms (GCM) 10K type strain sequencing project: providing services to taxonomists for standard genome sequencing and annotation.</title>
        <authorList>
            <consortium name="The Broad Institute Genomics Platform"/>
            <consortium name="The Broad Institute Genome Sequencing Center for Infectious Disease"/>
            <person name="Wu L."/>
            <person name="Ma J."/>
        </authorList>
    </citation>
    <scope>NUCLEOTIDE SEQUENCE [LARGE SCALE GENOMIC DNA]</scope>
    <source>
        <strain evidence="6">CCUG 54356</strain>
    </source>
</reference>
<dbReference type="InterPro" id="IPR003697">
    <property type="entry name" value="Maf-like"/>
</dbReference>
<evidence type="ECO:0000313" key="5">
    <source>
        <dbReference type="EMBL" id="MFD1215354.1"/>
    </source>
</evidence>
<keyword evidence="6" id="KW-1185">Reference proteome</keyword>
<feature type="site" description="Important for substrate specificity" evidence="4">
    <location>
        <position position="79"/>
    </location>
</feature>
<dbReference type="InterPro" id="IPR029001">
    <property type="entry name" value="ITPase-like_fam"/>
</dbReference>
<name>A0ABW3U4B0_9GAMM</name>
<dbReference type="RefSeq" id="WP_230437899.1">
    <property type="nucleotide sequence ID" value="NZ_CP087715.1"/>
</dbReference>
<evidence type="ECO:0000256" key="1">
    <source>
        <dbReference type="ARBA" id="ARBA00001968"/>
    </source>
</evidence>
<comment type="catalytic activity">
    <reaction evidence="4">
        <text>UTP + H2O = UMP + diphosphate + H(+)</text>
        <dbReference type="Rhea" id="RHEA:29395"/>
        <dbReference type="ChEBI" id="CHEBI:15377"/>
        <dbReference type="ChEBI" id="CHEBI:15378"/>
        <dbReference type="ChEBI" id="CHEBI:33019"/>
        <dbReference type="ChEBI" id="CHEBI:46398"/>
        <dbReference type="ChEBI" id="CHEBI:57865"/>
        <dbReference type="EC" id="3.6.1.9"/>
    </reaction>
</comment>
<dbReference type="NCBIfam" id="TIGR00172">
    <property type="entry name" value="maf"/>
    <property type="match status" value="1"/>
</dbReference>
<feature type="active site" description="Proton acceptor" evidence="4">
    <location>
        <position position="78"/>
    </location>
</feature>
<dbReference type="Gene3D" id="3.90.950.10">
    <property type="match status" value="1"/>
</dbReference>
<sequence length="221" mass="24129">MPETVSRNRLLLASASPRRAQLLIQIGVPFSSAATNVEEVRGIGESPTDYGQRLAEEKARAGLAIADGEPGLWALGADTLGVVDGEILEKPRDFTDFSRMMRLLSGREHSVLTAICLCSAGEVHRRLVETRVRFRRLDRRLIESYWETGEPLDKAGGYGIQGMGALLVESISGSYSNVVGLPVETLAPLLEQVGIAYWQFDKRASSSMPPRTPPHTPSRAL</sequence>
<comment type="cofactor">
    <cofactor evidence="1 4">
        <name>a divalent metal cation</name>
        <dbReference type="ChEBI" id="CHEBI:60240"/>
    </cofactor>
</comment>
<comment type="subcellular location">
    <subcellularLocation>
        <location evidence="4">Cytoplasm</location>
    </subcellularLocation>
</comment>
<gene>
    <name evidence="5" type="ORF">ACFQ2X_01965</name>
</gene>
<dbReference type="PANTHER" id="PTHR43213">
    <property type="entry name" value="BIFUNCTIONAL DTTP/UTP PYROPHOSPHATASE/METHYLTRANSFERASE PROTEIN-RELATED"/>
    <property type="match status" value="1"/>
</dbReference>
<feature type="site" description="Important for substrate specificity" evidence="4">
    <location>
        <position position="161"/>
    </location>
</feature>
<dbReference type="GO" id="GO:0016787">
    <property type="term" value="F:hydrolase activity"/>
    <property type="evidence" value="ECO:0007669"/>
    <property type="project" value="UniProtKB-KW"/>
</dbReference>
<dbReference type="SUPFAM" id="SSF52972">
    <property type="entry name" value="ITPase-like"/>
    <property type="match status" value="1"/>
</dbReference>
<dbReference type="EC" id="3.6.1.9" evidence="4"/>
<dbReference type="EMBL" id="JBHTLR010000004">
    <property type="protein sequence ID" value="MFD1215354.1"/>
    <property type="molecule type" value="Genomic_DNA"/>
</dbReference>
<evidence type="ECO:0000256" key="3">
    <source>
        <dbReference type="ARBA" id="ARBA00023080"/>
    </source>
</evidence>
<dbReference type="Proteomes" id="UP001597264">
    <property type="component" value="Unassembled WGS sequence"/>
</dbReference>
<dbReference type="CDD" id="cd00555">
    <property type="entry name" value="Maf"/>
    <property type="match status" value="1"/>
</dbReference>
<comment type="catalytic activity">
    <reaction evidence="4">
        <text>dTTP + H2O = dTMP + diphosphate + H(+)</text>
        <dbReference type="Rhea" id="RHEA:28534"/>
        <dbReference type="ChEBI" id="CHEBI:15377"/>
        <dbReference type="ChEBI" id="CHEBI:15378"/>
        <dbReference type="ChEBI" id="CHEBI:33019"/>
        <dbReference type="ChEBI" id="CHEBI:37568"/>
        <dbReference type="ChEBI" id="CHEBI:63528"/>
        <dbReference type="EC" id="3.6.1.9"/>
    </reaction>
</comment>
<keyword evidence="4" id="KW-0963">Cytoplasm</keyword>
<feature type="site" description="Important for substrate specificity" evidence="4">
    <location>
        <position position="18"/>
    </location>
</feature>
<evidence type="ECO:0000313" key="6">
    <source>
        <dbReference type="Proteomes" id="UP001597264"/>
    </source>
</evidence>
<evidence type="ECO:0000256" key="4">
    <source>
        <dbReference type="HAMAP-Rule" id="MF_00528"/>
    </source>
</evidence>
<proteinExistence type="inferred from homology"/>
<dbReference type="HAMAP" id="MF_00528">
    <property type="entry name" value="Maf"/>
    <property type="match status" value="1"/>
</dbReference>
<comment type="function">
    <text evidence="4">Nucleoside triphosphate pyrophosphatase that hydrolyzes dTTP and UTP. May have a dual role in cell division arrest and in preventing the incorporation of modified nucleotides into cellular nucleic acids.</text>
</comment>
<dbReference type="PANTHER" id="PTHR43213:SF5">
    <property type="entry name" value="BIFUNCTIONAL DTTP_UTP PYROPHOSPHATASE_METHYLTRANSFERASE PROTEIN-RELATED"/>
    <property type="match status" value="1"/>
</dbReference>
<organism evidence="5 6">
    <name type="scientific">Microbulbifer celer</name>
    <dbReference type="NCBI Taxonomy" id="435905"/>
    <lineage>
        <taxon>Bacteria</taxon>
        <taxon>Pseudomonadati</taxon>
        <taxon>Pseudomonadota</taxon>
        <taxon>Gammaproteobacteria</taxon>
        <taxon>Cellvibrionales</taxon>
        <taxon>Microbulbiferaceae</taxon>
        <taxon>Microbulbifer</taxon>
    </lineage>
</organism>
<accession>A0ABW3U4B0</accession>
<comment type="caution">
    <text evidence="4">Lacks conserved residue(s) required for the propagation of feature annotation.</text>
</comment>
<comment type="caution">
    <text evidence="5">The sequence shown here is derived from an EMBL/GenBank/DDBJ whole genome shotgun (WGS) entry which is preliminary data.</text>
</comment>
<protein>
    <recommendedName>
        <fullName evidence="4">dTTP/UTP pyrophosphatase</fullName>
        <shortName evidence="4">dTTPase/UTPase</shortName>
        <ecNumber evidence="4">3.6.1.9</ecNumber>
    </recommendedName>
    <alternativeName>
        <fullName evidence="4">Nucleoside triphosphate pyrophosphatase</fullName>
    </alternativeName>
    <alternativeName>
        <fullName evidence="4">Nucleotide pyrophosphatase</fullName>
        <shortName evidence="4">Nucleotide PPase</shortName>
    </alternativeName>
</protein>
<keyword evidence="2 4" id="KW-0378">Hydrolase</keyword>
<evidence type="ECO:0000256" key="2">
    <source>
        <dbReference type="ARBA" id="ARBA00022801"/>
    </source>
</evidence>
<keyword evidence="3 4" id="KW-0546">Nucleotide metabolism</keyword>
<dbReference type="Pfam" id="PF02545">
    <property type="entry name" value="Maf"/>
    <property type="match status" value="1"/>
</dbReference>
<comment type="similarity">
    <text evidence="4">Belongs to the Maf family. YhdE subfamily.</text>
</comment>